<gene>
    <name evidence="2" type="ORF">ACFQ3C_08400</name>
</gene>
<proteinExistence type="predicted"/>
<dbReference type="RefSeq" id="WP_380790485.1">
    <property type="nucleotide sequence ID" value="NZ_JBHTKR010000003.1"/>
</dbReference>
<keyword evidence="3" id="KW-1185">Reference proteome</keyword>
<sequence length="97" mass="10942">MFWSILPGATHVPTVLETLQDHADMIATHGHSHGLAEDLAWALHGHSHDALDHDHTQAFLVSPHDTAPVYNQKDNWRLHPSQEPAPRVFRIDRPPRA</sequence>
<name>A0ABW3TG32_9RHOB</name>
<evidence type="ECO:0000256" key="1">
    <source>
        <dbReference type="SAM" id="MobiDB-lite"/>
    </source>
</evidence>
<protein>
    <submittedName>
        <fullName evidence="2">Uncharacterized protein</fullName>
    </submittedName>
</protein>
<evidence type="ECO:0000313" key="2">
    <source>
        <dbReference type="EMBL" id="MFD1194690.1"/>
    </source>
</evidence>
<evidence type="ECO:0000313" key="3">
    <source>
        <dbReference type="Proteomes" id="UP001597151"/>
    </source>
</evidence>
<accession>A0ABW3TG32</accession>
<reference evidence="3" key="1">
    <citation type="journal article" date="2019" name="Int. J. Syst. Evol. Microbiol.">
        <title>The Global Catalogue of Microorganisms (GCM) 10K type strain sequencing project: providing services to taxonomists for standard genome sequencing and annotation.</title>
        <authorList>
            <consortium name="The Broad Institute Genomics Platform"/>
            <consortium name="The Broad Institute Genome Sequencing Center for Infectious Disease"/>
            <person name="Wu L."/>
            <person name="Ma J."/>
        </authorList>
    </citation>
    <scope>NUCLEOTIDE SEQUENCE [LARGE SCALE GENOMIC DNA]</scope>
    <source>
        <strain evidence="3">CCUG 55328</strain>
    </source>
</reference>
<feature type="region of interest" description="Disordered" evidence="1">
    <location>
        <begin position="74"/>
        <end position="97"/>
    </location>
</feature>
<dbReference type="Proteomes" id="UP001597151">
    <property type="component" value="Unassembled WGS sequence"/>
</dbReference>
<dbReference type="EMBL" id="JBHTKR010000003">
    <property type="protein sequence ID" value="MFD1194690.1"/>
    <property type="molecule type" value="Genomic_DNA"/>
</dbReference>
<comment type="caution">
    <text evidence="2">The sequence shown here is derived from an EMBL/GenBank/DDBJ whole genome shotgun (WGS) entry which is preliminary data.</text>
</comment>
<organism evidence="2 3">
    <name type="scientific">Seohaeicola saemankumensis</name>
    <dbReference type="NCBI Taxonomy" id="481181"/>
    <lineage>
        <taxon>Bacteria</taxon>
        <taxon>Pseudomonadati</taxon>
        <taxon>Pseudomonadota</taxon>
        <taxon>Alphaproteobacteria</taxon>
        <taxon>Rhodobacterales</taxon>
        <taxon>Roseobacteraceae</taxon>
        <taxon>Seohaeicola</taxon>
    </lineage>
</organism>